<dbReference type="AlphaFoldDB" id="A0A317WHL9"/>
<keyword evidence="3" id="KW-0460">Magnesium</keyword>
<dbReference type="EMBL" id="MSFL01000009">
    <property type="protein sequence ID" value="PWY84762.1"/>
    <property type="molecule type" value="Genomic_DNA"/>
</dbReference>
<dbReference type="GO" id="GO:0000162">
    <property type="term" value="P:L-tryptophan biosynthetic process"/>
    <property type="evidence" value="ECO:0007669"/>
    <property type="project" value="TreeGrafter"/>
</dbReference>
<evidence type="ECO:0000256" key="1">
    <source>
        <dbReference type="ARBA" id="ARBA00001946"/>
    </source>
</evidence>
<evidence type="ECO:0000256" key="2">
    <source>
        <dbReference type="ARBA" id="ARBA00022723"/>
    </source>
</evidence>
<evidence type="ECO:0000256" key="3">
    <source>
        <dbReference type="ARBA" id="ARBA00022842"/>
    </source>
</evidence>
<dbReference type="Pfam" id="PF00425">
    <property type="entry name" value="Chorismate_bind"/>
    <property type="match status" value="1"/>
</dbReference>
<dbReference type="InterPro" id="IPR015890">
    <property type="entry name" value="Chorismate_C"/>
</dbReference>
<dbReference type="SUPFAM" id="SSF56322">
    <property type="entry name" value="ADC synthase"/>
    <property type="match status" value="1"/>
</dbReference>
<keyword evidence="7" id="KW-1185">Reference proteome</keyword>
<dbReference type="OrthoDB" id="1865897at2759"/>
<dbReference type="STRING" id="1448321.A0A317WHL9"/>
<organism evidence="6 7">
    <name type="scientific">Aspergillus heteromorphus CBS 117.55</name>
    <dbReference type="NCBI Taxonomy" id="1448321"/>
    <lineage>
        <taxon>Eukaryota</taxon>
        <taxon>Fungi</taxon>
        <taxon>Dikarya</taxon>
        <taxon>Ascomycota</taxon>
        <taxon>Pezizomycotina</taxon>
        <taxon>Eurotiomycetes</taxon>
        <taxon>Eurotiomycetidae</taxon>
        <taxon>Eurotiales</taxon>
        <taxon>Aspergillaceae</taxon>
        <taxon>Aspergillus</taxon>
        <taxon>Aspergillus subgen. Circumdati</taxon>
    </lineage>
</organism>
<dbReference type="VEuPathDB" id="FungiDB:BO70DRAFT_386563"/>
<dbReference type="InterPro" id="IPR019996">
    <property type="entry name" value="Salicylate_synthase"/>
</dbReference>
<dbReference type="GO" id="GO:0016833">
    <property type="term" value="F:oxo-acid-lyase activity"/>
    <property type="evidence" value="ECO:0007669"/>
    <property type="project" value="InterPro"/>
</dbReference>
<dbReference type="PANTHER" id="PTHR11236:SF48">
    <property type="entry name" value="ISOCHORISMATE SYNTHASE MENF"/>
    <property type="match status" value="1"/>
</dbReference>
<evidence type="ECO:0000256" key="4">
    <source>
        <dbReference type="ARBA" id="ARBA00023239"/>
    </source>
</evidence>
<evidence type="ECO:0000259" key="5">
    <source>
        <dbReference type="Pfam" id="PF00425"/>
    </source>
</evidence>
<protein>
    <submittedName>
        <fullName evidence="6">Salicylate synthetase</fullName>
    </submittedName>
</protein>
<accession>A0A317WHL9</accession>
<comment type="caution">
    <text evidence="6">The sequence shown here is derived from an EMBL/GenBank/DDBJ whole genome shotgun (WGS) entry which is preliminary data.</text>
</comment>
<feature type="domain" description="Chorismate-utilising enzyme C-terminal" evidence="5">
    <location>
        <begin position="178"/>
        <end position="427"/>
    </location>
</feature>
<dbReference type="PANTHER" id="PTHR11236">
    <property type="entry name" value="AMINOBENZOATE/ANTHRANILATE SYNTHASE"/>
    <property type="match status" value="1"/>
</dbReference>
<keyword evidence="2" id="KW-0479">Metal-binding</keyword>
<proteinExistence type="predicted"/>
<reference evidence="6 7" key="1">
    <citation type="submission" date="2016-12" db="EMBL/GenBank/DDBJ databases">
        <title>The genomes of Aspergillus section Nigri reveals drivers in fungal speciation.</title>
        <authorList>
            <consortium name="DOE Joint Genome Institute"/>
            <person name="Vesth T.C."/>
            <person name="Nybo J."/>
            <person name="Theobald S."/>
            <person name="Brandl J."/>
            <person name="Frisvad J.C."/>
            <person name="Nielsen K.F."/>
            <person name="Lyhne E.K."/>
            <person name="Kogle M.E."/>
            <person name="Kuo A."/>
            <person name="Riley R."/>
            <person name="Clum A."/>
            <person name="Nolan M."/>
            <person name="Lipzen A."/>
            <person name="Salamov A."/>
            <person name="Henrissat B."/>
            <person name="Wiebenga A."/>
            <person name="De Vries R.P."/>
            <person name="Grigoriev I.V."/>
            <person name="Mortensen U.H."/>
            <person name="Andersen M.R."/>
            <person name="Baker S.E."/>
        </authorList>
    </citation>
    <scope>NUCLEOTIDE SEQUENCE [LARGE SCALE GENOMIC DNA]</scope>
    <source>
        <strain evidence="6 7">CBS 117.55</strain>
    </source>
</reference>
<dbReference type="InterPro" id="IPR005801">
    <property type="entry name" value="ADC_synthase"/>
</dbReference>
<dbReference type="Proteomes" id="UP000247233">
    <property type="component" value="Unassembled WGS sequence"/>
</dbReference>
<keyword evidence="4" id="KW-0456">Lyase</keyword>
<name>A0A317WHL9_9EURO</name>
<evidence type="ECO:0000313" key="7">
    <source>
        <dbReference type="Proteomes" id="UP000247233"/>
    </source>
</evidence>
<gene>
    <name evidence="6" type="ORF">BO70DRAFT_386563</name>
</gene>
<dbReference type="GeneID" id="37068069"/>
<dbReference type="GO" id="GO:0046872">
    <property type="term" value="F:metal ion binding"/>
    <property type="evidence" value="ECO:0007669"/>
    <property type="project" value="UniProtKB-KW"/>
</dbReference>
<dbReference type="InterPro" id="IPR019999">
    <property type="entry name" value="Anth_synth_I-like"/>
</dbReference>
<sequence length="450" mass="49400">MTRIIEASITLVAGHPERVNLVTTLLKNHQGHDYYAYERGDCWYVGLGASKSLVIDSRGQSATIIVDHEERAHPVKTSLSDVARDFLDQHWNQVGRVFGQVGFNYAAHTRGYSYSPGSWPLLALMIPRNEVILRGDQVQVIGYDSNEVLDLTASIKEASHVRVPRHIPAIGTADLSGEYTSRVQRAQAEITNGQYLKVIPSRAVDIPERVDMPGTLLQGRQSNSPSRTFCLNHAGYQATGFSPELVMSLDKGVVKTEPLAGTRSCKGTKAEVAKLRQELETDSKEIVEHVISVKEAIREIGQLCDRATVDDFMSVRERGSVQHLGSCVAGHLAPEKDMWDALNVLFPSITASGIPKQAAIEAIERLESRPRELYSGAVLMLEGSDSMEAALVLRTVFQGPDQQWIQAGAGVIAESKAARELEETCEKLASIAPYIVSESAVEEKDRREGV</sequence>
<evidence type="ECO:0000313" key="6">
    <source>
        <dbReference type="EMBL" id="PWY84762.1"/>
    </source>
</evidence>
<dbReference type="NCBIfam" id="TIGR03494">
    <property type="entry name" value="salicyl_syn"/>
    <property type="match status" value="1"/>
</dbReference>
<dbReference type="Gene3D" id="3.60.120.10">
    <property type="entry name" value="Anthranilate synthase"/>
    <property type="match status" value="1"/>
</dbReference>
<comment type="cofactor">
    <cofactor evidence="1">
        <name>Mg(2+)</name>
        <dbReference type="ChEBI" id="CHEBI:18420"/>
    </cofactor>
</comment>
<dbReference type="GO" id="GO:0008909">
    <property type="term" value="F:isochorismate synthase activity"/>
    <property type="evidence" value="ECO:0007669"/>
    <property type="project" value="InterPro"/>
</dbReference>
<dbReference type="RefSeq" id="XP_025400104.1">
    <property type="nucleotide sequence ID" value="XM_025545832.1"/>
</dbReference>